<sequence>MASSQIEMQRGHSSVSWSTLWSSDDYSAHAVFSLDQVRSLLGTNLGELIWAAEGSLVPCPDSSCGCHTPVRRALHLELSLHML</sequence>
<protein>
    <submittedName>
        <fullName evidence="1">Uncharacterized protein</fullName>
    </submittedName>
</protein>
<dbReference type="EMBL" id="LSYS01003385">
    <property type="protein sequence ID" value="OPJ83047.1"/>
    <property type="molecule type" value="Genomic_DNA"/>
</dbReference>
<evidence type="ECO:0000313" key="2">
    <source>
        <dbReference type="Proteomes" id="UP000190648"/>
    </source>
</evidence>
<accession>A0A1V4KGT3</accession>
<reference evidence="1 2" key="1">
    <citation type="submission" date="2016-02" db="EMBL/GenBank/DDBJ databases">
        <title>Band-tailed pigeon sequencing and assembly.</title>
        <authorList>
            <person name="Soares A.E."/>
            <person name="Novak B.J."/>
            <person name="Rice E.S."/>
            <person name="O'Connell B."/>
            <person name="Chang D."/>
            <person name="Weber S."/>
            <person name="Shapiro B."/>
        </authorList>
    </citation>
    <scope>NUCLEOTIDE SEQUENCE [LARGE SCALE GENOMIC DNA]</scope>
    <source>
        <strain evidence="1">BTP2013</strain>
        <tissue evidence="1">Blood</tissue>
    </source>
</reference>
<name>A0A1V4KGT3_PATFA</name>
<keyword evidence="2" id="KW-1185">Reference proteome</keyword>
<dbReference type="AlphaFoldDB" id="A0A1V4KGT3"/>
<organism evidence="1 2">
    <name type="scientific">Patagioenas fasciata monilis</name>
    <dbReference type="NCBI Taxonomy" id="372326"/>
    <lineage>
        <taxon>Eukaryota</taxon>
        <taxon>Metazoa</taxon>
        <taxon>Chordata</taxon>
        <taxon>Craniata</taxon>
        <taxon>Vertebrata</taxon>
        <taxon>Euteleostomi</taxon>
        <taxon>Archelosauria</taxon>
        <taxon>Archosauria</taxon>
        <taxon>Dinosauria</taxon>
        <taxon>Saurischia</taxon>
        <taxon>Theropoda</taxon>
        <taxon>Coelurosauria</taxon>
        <taxon>Aves</taxon>
        <taxon>Neognathae</taxon>
        <taxon>Neoaves</taxon>
        <taxon>Columbimorphae</taxon>
        <taxon>Columbiformes</taxon>
        <taxon>Columbidae</taxon>
        <taxon>Patagioenas</taxon>
    </lineage>
</organism>
<gene>
    <name evidence="1" type="ORF">AV530_010476</name>
</gene>
<proteinExistence type="predicted"/>
<evidence type="ECO:0000313" key="1">
    <source>
        <dbReference type="EMBL" id="OPJ83047.1"/>
    </source>
</evidence>
<dbReference type="Proteomes" id="UP000190648">
    <property type="component" value="Unassembled WGS sequence"/>
</dbReference>
<comment type="caution">
    <text evidence="1">The sequence shown here is derived from an EMBL/GenBank/DDBJ whole genome shotgun (WGS) entry which is preliminary data.</text>
</comment>